<evidence type="ECO:0000256" key="2">
    <source>
        <dbReference type="SAM" id="MobiDB-lite"/>
    </source>
</evidence>
<dbReference type="Proteomes" id="UP001165083">
    <property type="component" value="Unassembled WGS sequence"/>
</dbReference>
<accession>A0A9W6UE38</accession>
<name>A0A9W6UE38_9STRA</name>
<gene>
    <name evidence="3" type="ORF">Plil01_001310100</name>
</gene>
<reference evidence="3" key="1">
    <citation type="submission" date="2023-04" db="EMBL/GenBank/DDBJ databases">
        <title>Phytophthora lilii NBRC 32176.</title>
        <authorList>
            <person name="Ichikawa N."/>
            <person name="Sato H."/>
            <person name="Tonouchi N."/>
        </authorList>
    </citation>
    <scope>NUCLEOTIDE SEQUENCE</scope>
    <source>
        <strain evidence="3">NBRC 32176</strain>
    </source>
</reference>
<feature type="compositionally biased region" description="Polar residues" evidence="2">
    <location>
        <begin position="22"/>
        <end position="42"/>
    </location>
</feature>
<dbReference type="EMBL" id="BSXW01000853">
    <property type="protein sequence ID" value="GMF30643.1"/>
    <property type="molecule type" value="Genomic_DNA"/>
</dbReference>
<dbReference type="AlphaFoldDB" id="A0A9W6UE38"/>
<keyword evidence="4" id="KW-1185">Reference proteome</keyword>
<evidence type="ECO:0000313" key="4">
    <source>
        <dbReference type="Proteomes" id="UP001165083"/>
    </source>
</evidence>
<keyword evidence="1" id="KW-0175">Coiled coil</keyword>
<proteinExistence type="predicted"/>
<comment type="caution">
    <text evidence="3">The sequence shown here is derived from an EMBL/GenBank/DDBJ whole genome shotgun (WGS) entry which is preliminary data.</text>
</comment>
<feature type="coiled-coil region" evidence="1">
    <location>
        <begin position="149"/>
        <end position="176"/>
    </location>
</feature>
<organism evidence="3 4">
    <name type="scientific">Phytophthora lilii</name>
    <dbReference type="NCBI Taxonomy" id="2077276"/>
    <lineage>
        <taxon>Eukaryota</taxon>
        <taxon>Sar</taxon>
        <taxon>Stramenopiles</taxon>
        <taxon>Oomycota</taxon>
        <taxon>Peronosporomycetes</taxon>
        <taxon>Peronosporales</taxon>
        <taxon>Peronosporaceae</taxon>
        <taxon>Phytophthora</taxon>
    </lineage>
</organism>
<evidence type="ECO:0000313" key="3">
    <source>
        <dbReference type="EMBL" id="GMF30643.1"/>
    </source>
</evidence>
<feature type="region of interest" description="Disordered" evidence="2">
    <location>
        <begin position="22"/>
        <end position="128"/>
    </location>
</feature>
<sequence length="290" mass="31062">MAMSKIEQAGVDAKALQGLISANNASGIPEKATNSTKSSSLMPASEPTLKEEKLECVEEEEPVESDCSAKDKPELEAQPEVCNQASEDRQEVEGPANEDDAHPEQESGSDVGDEEEVVDSQDTALPEQDMFVAEVLNTDVPSITDDETLEAIKQVLSDMAAAIKEAETENRLKEERAIPTTLMEPDALNAEMSNLPVVEELVAEPTDSADLENNVETVDETNIEVNVKEEIATPAAESGDSTDPTPVEEVTDAQPITEAVQTAQKPAATEEEELEAKAMAKCTCGRCAIM</sequence>
<dbReference type="OrthoDB" id="21595at2759"/>
<feature type="region of interest" description="Disordered" evidence="2">
    <location>
        <begin position="230"/>
        <end position="253"/>
    </location>
</feature>
<protein>
    <submittedName>
        <fullName evidence="3">Unnamed protein product</fullName>
    </submittedName>
</protein>
<evidence type="ECO:0000256" key="1">
    <source>
        <dbReference type="SAM" id="Coils"/>
    </source>
</evidence>